<dbReference type="EMBL" id="BMAT01007007">
    <property type="protein sequence ID" value="GFS23860.1"/>
    <property type="molecule type" value="Genomic_DNA"/>
</dbReference>
<name>A0AAV4JNI6_9GAST</name>
<gene>
    <name evidence="1" type="ORF">ElyMa_003400500</name>
</gene>
<sequence length="71" mass="8004">MESKEKSRNVRTSVTDSKCVKEYHLVIVPNVQQCYSWDCGLACVSMVLRALGESPSEVYTKDLDAMECGER</sequence>
<evidence type="ECO:0000313" key="1">
    <source>
        <dbReference type="EMBL" id="GFS23860.1"/>
    </source>
</evidence>
<evidence type="ECO:0000313" key="2">
    <source>
        <dbReference type="Proteomes" id="UP000762676"/>
    </source>
</evidence>
<dbReference type="PANTHER" id="PTHR31400:SF1">
    <property type="entry name" value="PROTEIN GUCD1"/>
    <property type="match status" value="1"/>
</dbReference>
<dbReference type="Pfam" id="PF09778">
    <property type="entry name" value="Guanylate_cyc_2"/>
    <property type="match status" value="1"/>
</dbReference>
<dbReference type="InterPro" id="IPR018616">
    <property type="entry name" value="GUCD1"/>
</dbReference>
<dbReference type="PANTHER" id="PTHR31400">
    <property type="entry name" value="GUANYLYL CYCLASE DOMAIN CONTAINING PROTEIN 1 GUCD1"/>
    <property type="match status" value="1"/>
</dbReference>
<dbReference type="Proteomes" id="UP000762676">
    <property type="component" value="Unassembled WGS sequence"/>
</dbReference>
<dbReference type="AlphaFoldDB" id="A0AAV4JNI6"/>
<keyword evidence="2" id="KW-1185">Reference proteome</keyword>
<proteinExistence type="predicted"/>
<protein>
    <submittedName>
        <fullName evidence="1">Guanylyl cyclase domain containing protein GUCD1</fullName>
    </submittedName>
</protein>
<comment type="caution">
    <text evidence="1">The sequence shown here is derived from an EMBL/GenBank/DDBJ whole genome shotgun (WGS) entry which is preliminary data.</text>
</comment>
<organism evidence="1 2">
    <name type="scientific">Elysia marginata</name>
    <dbReference type="NCBI Taxonomy" id="1093978"/>
    <lineage>
        <taxon>Eukaryota</taxon>
        <taxon>Metazoa</taxon>
        <taxon>Spiralia</taxon>
        <taxon>Lophotrochozoa</taxon>
        <taxon>Mollusca</taxon>
        <taxon>Gastropoda</taxon>
        <taxon>Heterobranchia</taxon>
        <taxon>Euthyneura</taxon>
        <taxon>Panpulmonata</taxon>
        <taxon>Sacoglossa</taxon>
        <taxon>Placobranchoidea</taxon>
        <taxon>Plakobranchidae</taxon>
        <taxon>Elysia</taxon>
    </lineage>
</organism>
<reference evidence="1 2" key="1">
    <citation type="journal article" date="2021" name="Elife">
        <title>Chloroplast acquisition without the gene transfer in kleptoplastic sea slugs, Plakobranchus ocellatus.</title>
        <authorList>
            <person name="Maeda T."/>
            <person name="Takahashi S."/>
            <person name="Yoshida T."/>
            <person name="Shimamura S."/>
            <person name="Takaki Y."/>
            <person name="Nagai Y."/>
            <person name="Toyoda A."/>
            <person name="Suzuki Y."/>
            <person name="Arimoto A."/>
            <person name="Ishii H."/>
            <person name="Satoh N."/>
            <person name="Nishiyama T."/>
            <person name="Hasebe M."/>
            <person name="Maruyama T."/>
            <person name="Minagawa J."/>
            <person name="Obokata J."/>
            <person name="Shigenobu S."/>
        </authorList>
    </citation>
    <scope>NUCLEOTIDE SEQUENCE [LARGE SCALE GENOMIC DNA]</scope>
</reference>
<accession>A0AAV4JNI6</accession>